<accession>A0A5M6IP63</accession>
<sequence length="82" mass="8113">MAPPDPLYAWLRANPLAGRLVLRLGTALPLGLATGLLLSAACEAAGISQNFAAVGAAVAALLAGTRLADALAARLGIPPTDP</sequence>
<feature type="transmembrane region" description="Helical" evidence="1">
    <location>
        <begin position="51"/>
        <end position="77"/>
    </location>
</feature>
<organism evidence="2 3">
    <name type="scientific">Rhodovastum atsumiense</name>
    <dbReference type="NCBI Taxonomy" id="504468"/>
    <lineage>
        <taxon>Bacteria</taxon>
        <taxon>Pseudomonadati</taxon>
        <taxon>Pseudomonadota</taxon>
        <taxon>Alphaproteobacteria</taxon>
        <taxon>Acetobacterales</taxon>
        <taxon>Acetobacteraceae</taxon>
        <taxon>Rhodovastum</taxon>
    </lineage>
</organism>
<keyword evidence="1" id="KW-0472">Membrane</keyword>
<dbReference type="EMBL" id="VWPK01000055">
    <property type="protein sequence ID" value="KAA5609245.1"/>
    <property type="molecule type" value="Genomic_DNA"/>
</dbReference>
<dbReference type="Proteomes" id="UP000325255">
    <property type="component" value="Unassembled WGS sequence"/>
</dbReference>
<keyword evidence="1" id="KW-0812">Transmembrane</keyword>
<name>A0A5M6IP63_9PROT</name>
<gene>
    <name evidence="2" type="ORF">F1189_25035</name>
</gene>
<keyword evidence="1" id="KW-1133">Transmembrane helix</keyword>
<protein>
    <submittedName>
        <fullName evidence="2">Uncharacterized protein</fullName>
    </submittedName>
</protein>
<evidence type="ECO:0000313" key="2">
    <source>
        <dbReference type="EMBL" id="KAA5609245.1"/>
    </source>
</evidence>
<dbReference type="RefSeq" id="WP_150044001.1">
    <property type="nucleotide sequence ID" value="NZ_OW485601.1"/>
</dbReference>
<reference evidence="2 3" key="1">
    <citation type="submission" date="2019-09" db="EMBL/GenBank/DDBJ databases">
        <title>Genome sequence of Rhodovastum atsumiense, a diverse member of the Acetobacteraceae family of non-sulfur purple photosynthetic bacteria.</title>
        <authorList>
            <person name="Meyer T."/>
            <person name="Kyndt J."/>
        </authorList>
    </citation>
    <scope>NUCLEOTIDE SEQUENCE [LARGE SCALE GENOMIC DNA]</scope>
    <source>
        <strain evidence="2 3">DSM 21279</strain>
    </source>
</reference>
<keyword evidence="3" id="KW-1185">Reference proteome</keyword>
<evidence type="ECO:0000256" key="1">
    <source>
        <dbReference type="SAM" id="Phobius"/>
    </source>
</evidence>
<evidence type="ECO:0000313" key="3">
    <source>
        <dbReference type="Proteomes" id="UP000325255"/>
    </source>
</evidence>
<comment type="caution">
    <text evidence="2">The sequence shown here is derived from an EMBL/GenBank/DDBJ whole genome shotgun (WGS) entry which is preliminary data.</text>
</comment>
<feature type="transmembrane region" description="Helical" evidence="1">
    <location>
        <begin position="20"/>
        <end position="39"/>
    </location>
</feature>
<proteinExistence type="predicted"/>
<dbReference type="AlphaFoldDB" id="A0A5M6IP63"/>